<comment type="caution">
    <text evidence="4">The sequence shown here is derived from an EMBL/GenBank/DDBJ whole genome shotgun (WGS) entry which is preliminary data.</text>
</comment>
<dbReference type="GO" id="GO:0005506">
    <property type="term" value="F:iron ion binding"/>
    <property type="evidence" value="ECO:0007669"/>
    <property type="project" value="InterPro"/>
</dbReference>
<keyword evidence="5" id="KW-1185">Reference proteome</keyword>
<evidence type="ECO:0008006" key="6">
    <source>
        <dbReference type="Google" id="ProtNLM"/>
    </source>
</evidence>
<dbReference type="GO" id="GO:0016705">
    <property type="term" value="F:oxidoreductase activity, acting on paired donors, with incorporation or reduction of molecular oxygen"/>
    <property type="evidence" value="ECO:0007669"/>
    <property type="project" value="InterPro"/>
</dbReference>
<proteinExistence type="inferred from homology"/>
<dbReference type="InterPro" id="IPR017972">
    <property type="entry name" value="Cyt_P450_CS"/>
</dbReference>
<evidence type="ECO:0000256" key="3">
    <source>
        <dbReference type="RuleBase" id="RU000461"/>
    </source>
</evidence>
<dbReference type="Pfam" id="PF00067">
    <property type="entry name" value="p450"/>
    <property type="match status" value="1"/>
</dbReference>
<accession>A0A2R6NTV6</accession>
<dbReference type="InterPro" id="IPR001128">
    <property type="entry name" value="Cyt_P450"/>
</dbReference>
<keyword evidence="3" id="KW-0349">Heme</keyword>
<dbReference type="InterPro" id="IPR036396">
    <property type="entry name" value="Cyt_P450_sf"/>
</dbReference>
<sequence length="87" mass="10172">MDDKWPRDAFLPFNAGPRACLGRRFTETESVAVIAMIVSRYKIDIKEDPKFAHETADQRRRRVLRSKPGLSMTPLKVPLVFRRRQET</sequence>
<dbReference type="GO" id="GO:0020037">
    <property type="term" value="F:heme binding"/>
    <property type="evidence" value="ECO:0007669"/>
    <property type="project" value="InterPro"/>
</dbReference>
<dbReference type="GO" id="GO:0004497">
    <property type="term" value="F:monooxygenase activity"/>
    <property type="evidence" value="ECO:0007669"/>
    <property type="project" value="UniProtKB-KW"/>
</dbReference>
<evidence type="ECO:0000313" key="5">
    <source>
        <dbReference type="Proteomes" id="UP000186601"/>
    </source>
</evidence>
<dbReference type="PROSITE" id="PS00086">
    <property type="entry name" value="CYTOCHROME_P450"/>
    <property type="match status" value="1"/>
</dbReference>
<gene>
    <name evidence="4" type="ORF">PHLCEN_2v8345</name>
</gene>
<evidence type="ECO:0000256" key="1">
    <source>
        <dbReference type="ARBA" id="ARBA00022723"/>
    </source>
</evidence>
<dbReference type="OrthoDB" id="2800235at2759"/>
<keyword evidence="2 3" id="KW-0408">Iron</keyword>
<dbReference type="Gene3D" id="1.10.630.10">
    <property type="entry name" value="Cytochrome P450"/>
    <property type="match status" value="1"/>
</dbReference>
<keyword evidence="3" id="KW-0560">Oxidoreductase</keyword>
<reference evidence="4 5" key="1">
    <citation type="submission" date="2018-02" db="EMBL/GenBank/DDBJ databases">
        <title>Genome sequence of the basidiomycete white-rot fungus Phlebia centrifuga.</title>
        <authorList>
            <person name="Granchi Z."/>
            <person name="Peng M."/>
            <person name="de Vries R.P."/>
            <person name="Hilden K."/>
            <person name="Makela M.R."/>
            <person name="Grigoriev I."/>
            <person name="Riley R."/>
        </authorList>
    </citation>
    <scope>NUCLEOTIDE SEQUENCE [LARGE SCALE GENOMIC DNA]</scope>
    <source>
        <strain evidence="4 5">FBCC195</strain>
    </source>
</reference>
<evidence type="ECO:0000313" key="4">
    <source>
        <dbReference type="EMBL" id="PSR76587.1"/>
    </source>
</evidence>
<dbReference type="EMBL" id="MLYV02000838">
    <property type="protein sequence ID" value="PSR76587.1"/>
    <property type="molecule type" value="Genomic_DNA"/>
</dbReference>
<protein>
    <recommendedName>
        <fullName evidence="6">Cytochrome P450</fullName>
    </recommendedName>
</protein>
<evidence type="ECO:0000256" key="2">
    <source>
        <dbReference type="ARBA" id="ARBA00023004"/>
    </source>
</evidence>
<comment type="similarity">
    <text evidence="3">Belongs to the cytochrome P450 family.</text>
</comment>
<organism evidence="4 5">
    <name type="scientific">Hermanssonia centrifuga</name>
    <dbReference type="NCBI Taxonomy" id="98765"/>
    <lineage>
        <taxon>Eukaryota</taxon>
        <taxon>Fungi</taxon>
        <taxon>Dikarya</taxon>
        <taxon>Basidiomycota</taxon>
        <taxon>Agaricomycotina</taxon>
        <taxon>Agaricomycetes</taxon>
        <taxon>Polyporales</taxon>
        <taxon>Meruliaceae</taxon>
        <taxon>Hermanssonia</taxon>
    </lineage>
</organism>
<name>A0A2R6NTV6_9APHY</name>
<keyword evidence="3" id="KW-0503">Monooxygenase</keyword>
<dbReference type="AlphaFoldDB" id="A0A2R6NTV6"/>
<dbReference type="Proteomes" id="UP000186601">
    <property type="component" value="Unassembled WGS sequence"/>
</dbReference>
<dbReference type="SUPFAM" id="SSF48264">
    <property type="entry name" value="Cytochrome P450"/>
    <property type="match status" value="1"/>
</dbReference>
<dbReference type="STRING" id="98765.A0A2R6NTV6"/>
<keyword evidence="1 3" id="KW-0479">Metal-binding</keyword>